<reference evidence="2 3" key="1">
    <citation type="journal article" date="2020" name="Cell Host Microbe">
        <title>Functional and Genomic Variation between Human-Derived Isolates of Lachnospiraceae Reveals Inter- and Intra-Species Diversity.</title>
        <authorList>
            <person name="Sorbara M.T."/>
            <person name="Littmann E.R."/>
            <person name="Fontana E."/>
            <person name="Moody T.U."/>
            <person name="Kohout C.E."/>
            <person name="Gjonbalaj M."/>
            <person name="Eaton V."/>
            <person name="Seok R."/>
            <person name="Leiner I.M."/>
            <person name="Pamer E.G."/>
        </authorList>
    </citation>
    <scope>NUCLEOTIDE SEQUENCE [LARGE SCALE GENOMIC DNA]</scope>
    <source>
        <strain evidence="2 3">MSK.20.11</strain>
    </source>
</reference>
<keyword evidence="1" id="KW-0175">Coiled coil</keyword>
<evidence type="ECO:0000256" key="1">
    <source>
        <dbReference type="SAM" id="Coils"/>
    </source>
</evidence>
<dbReference type="Proteomes" id="UP000822152">
    <property type="component" value="Unassembled WGS sequence"/>
</dbReference>
<evidence type="ECO:0000313" key="2">
    <source>
        <dbReference type="EMBL" id="NSF74854.1"/>
    </source>
</evidence>
<comment type="caution">
    <text evidence="2">The sequence shown here is derived from an EMBL/GenBank/DDBJ whole genome shotgun (WGS) entry which is preliminary data.</text>
</comment>
<name>A0ABX2GRF1_9FIRM</name>
<feature type="coiled-coil region" evidence="1">
    <location>
        <begin position="54"/>
        <end position="216"/>
    </location>
</feature>
<dbReference type="EMBL" id="JAAIPF010000036">
    <property type="protein sequence ID" value="NSF74854.1"/>
    <property type="molecule type" value="Genomic_DNA"/>
</dbReference>
<sequence length="1328" mass="144297">MAADGSIIIDTRIQTEGLSKGLNTIKAGMTRITARVSKMGETAKNSFQRQIATVDSLYQSYEKQERKVAELKSKLDELGKSKTETEEYKQISAQIKALETDFESVESKQREWLNMGFPVDSGPVKDLDKQLDEIWADMERLQNKQKEMQVSGSAYIDPKSTDAYKNALQKYNEESQKLERTNGRLYSSYNNLKKKVEEYQKKNNKLVLAMQNLQKAAARVGAVMKNIGSALKSAGAAVKSMVSAMKKAVESMLNFDKQTKRSKAGLGKMLGMSLMFSGVFRAINSAIEGMKEGFQNLAQYSNSTNASFSQLMSSMTRLKNSLATAFVPVLTVITPILTKLIDMCSQAATSVGMFFAALTGQTTFTQAKAVQQDYAQSLDSTSASSKKAATAANKQAKEQQKLAKATKKNIASFDELNVIGGNTTDTISDLSNVETPTLLPKDMFEDVPIKSKIKDFADRIKDMIKKQDWKGIGKLLGSQINKGLQKVNKAIRWDNVGKKIEKGVDAITGIFNSMVDEIDWTYLGNTIGEGLNTIVRTMNLLMEKTDFKNLGKSIAEAVNGLMDTTSWEEVGRFFGNRVMVLWDTLNGAIHELNWAGIGTSLAETLNGAFHRIDLAEIGDTLATSINGIFTSLQNFTATFDWTGFADNIKNGITTFLTETDWKANGAALGEFIEKLCETLTDVMTLENFQEFGKGIGEFLSELPWTEILKTAAAVMINAIGGLLSGLAGTPAGRFVDGLVVAFGSAKLIGILTKAFKALFTTAASDGVSGAITALKAGGVFLKFASAIGIGVAAGATASEKTTSSNDELKSTEQLLSNFQLVLEDLKEQGIVSGEAMQQLYEKVGAISSDTSPAGTISQLRDALVEAGVSSDQLASSIGNTDVNLSELYAVMANSTGAIDEATRKTKTFSQAIQDTEISSLIEKLDSLQTATDKVSFADLILKSANAIDEMGGIWENGKQILGEKAIAIHEEIVNKGLNPDKDGFYKLANGQMVQYGKGIEDSTGTLKEKTKSTLDAGLKTGIQEALPEQQQIGWDMGGYFITGYIRALLENKKLRDAYKDALASVDTTNAKSKAKSDGEELGKNAGEGFQKGIEEVSPDVNASVTDMMEKSVKEPAQTAVDAHSPSRWFEQLADWCGHGFGDKLNVAFSSTFAFFRDFRARISNSIGNLYNIGHNFLIGMNNGMMSAATVLYNNAQAIVNRINNIFRNIGKSHSTSSISGGIVRSIRSYRMPAMTAPQIPYLAKGTVVPRNAGEFAAILGDNKRETEVVSPLSTMKQAMMDALREYGNNSGSSPQYIVLNIDGNEFIRWLRDQNGQYRNRTGFGIFEG</sequence>
<dbReference type="RefSeq" id="WP_173744126.1">
    <property type="nucleotide sequence ID" value="NZ_JAAIPF010000036.1"/>
</dbReference>
<proteinExistence type="predicted"/>
<dbReference type="SUPFAM" id="SSF58104">
    <property type="entry name" value="Methyl-accepting chemotaxis protein (MCP) signaling domain"/>
    <property type="match status" value="1"/>
</dbReference>
<gene>
    <name evidence="2" type="ORF">G4952_13805</name>
</gene>
<accession>A0ABX2GRF1</accession>
<dbReference type="Gene3D" id="1.10.287.950">
    <property type="entry name" value="Methyl-accepting chemotaxis protein"/>
    <property type="match status" value="1"/>
</dbReference>
<organism evidence="2 3">
    <name type="scientific">Blautia wexlerae</name>
    <dbReference type="NCBI Taxonomy" id="418240"/>
    <lineage>
        <taxon>Bacteria</taxon>
        <taxon>Bacillati</taxon>
        <taxon>Bacillota</taxon>
        <taxon>Clostridia</taxon>
        <taxon>Lachnospirales</taxon>
        <taxon>Lachnospiraceae</taxon>
        <taxon>Blautia</taxon>
    </lineage>
</organism>
<keyword evidence="3" id="KW-1185">Reference proteome</keyword>
<protein>
    <submittedName>
        <fullName evidence="2">Uncharacterized protein</fullName>
    </submittedName>
</protein>
<evidence type="ECO:0000313" key="3">
    <source>
        <dbReference type="Proteomes" id="UP000822152"/>
    </source>
</evidence>